<dbReference type="InterPro" id="IPR017716">
    <property type="entry name" value="S-AdoMet_deCOase_pro-enz"/>
</dbReference>
<evidence type="ECO:0000313" key="10">
    <source>
        <dbReference type="EMBL" id="OGY78640.1"/>
    </source>
</evidence>
<dbReference type="AlphaFoldDB" id="A0A1G2ARI8"/>
<keyword evidence="8" id="KW-0704">Schiff base</keyword>
<dbReference type="STRING" id="1798540.A3B74_04660"/>
<keyword evidence="5" id="KW-0620">Polyamine biosynthesis</keyword>
<evidence type="ECO:0000256" key="2">
    <source>
        <dbReference type="ARBA" id="ARBA00022793"/>
    </source>
</evidence>
<keyword evidence="4" id="KW-0745">Spermidine biosynthesis</keyword>
<dbReference type="PANTHER" id="PTHR33866">
    <property type="entry name" value="S-ADENOSYLMETHIONINE DECARBOXYLASE PROENZYME"/>
    <property type="match status" value="1"/>
</dbReference>
<protein>
    <submittedName>
        <fullName evidence="10">S-adenosylmethionine decarboxylase proenzyme</fullName>
    </submittedName>
</protein>
<proteinExistence type="predicted"/>
<accession>A0A1G2ARI8</accession>
<evidence type="ECO:0000313" key="11">
    <source>
        <dbReference type="Proteomes" id="UP000177165"/>
    </source>
</evidence>
<dbReference type="SUPFAM" id="SSF56276">
    <property type="entry name" value="S-adenosylmethionine decarboxylase"/>
    <property type="match status" value="1"/>
</dbReference>
<evidence type="ECO:0000256" key="9">
    <source>
        <dbReference type="ARBA" id="ARBA00023317"/>
    </source>
</evidence>
<evidence type="ECO:0000256" key="4">
    <source>
        <dbReference type="ARBA" id="ARBA00023066"/>
    </source>
</evidence>
<evidence type="ECO:0000256" key="3">
    <source>
        <dbReference type="ARBA" id="ARBA00022813"/>
    </source>
</evidence>
<dbReference type="PANTHER" id="PTHR33866:SF2">
    <property type="entry name" value="S-ADENOSYLMETHIONINE DECARBOXYLASE PROENZYME"/>
    <property type="match status" value="1"/>
</dbReference>
<keyword evidence="9" id="KW-0670">Pyruvate</keyword>
<comment type="caution">
    <text evidence="10">The sequence shown here is derived from an EMBL/GenBank/DDBJ whole genome shotgun (WGS) entry which is preliminary data.</text>
</comment>
<evidence type="ECO:0000256" key="1">
    <source>
        <dbReference type="ARBA" id="ARBA00001928"/>
    </source>
</evidence>
<gene>
    <name evidence="10" type="ORF">A3B74_04660</name>
</gene>
<dbReference type="Proteomes" id="UP000177165">
    <property type="component" value="Unassembled WGS sequence"/>
</dbReference>
<keyword evidence="2" id="KW-0210">Decarboxylase</keyword>
<sequence>MTTTTSKKSFKHFGVHLTLDGYQASEHKLNDVRLVFKILDDLPGILGMRKIITPYVIPCESNDKKDPGGVSGFVIIAESHISIHTFAARRFVSIDVYTCQDTLDTKKAIEYLKKALDIQQTEVNVIKRGLKFGKLAGLPR</sequence>
<dbReference type="InterPro" id="IPR003826">
    <property type="entry name" value="AdoMetDC_fam_prok"/>
</dbReference>
<dbReference type="GO" id="GO:0004014">
    <property type="term" value="F:adenosylmethionine decarboxylase activity"/>
    <property type="evidence" value="ECO:0007669"/>
    <property type="project" value="InterPro"/>
</dbReference>
<dbReference type="InterPro" id="IPR016067">
    <property type="entry name" value="S-AdoMet_deCO2ase_core"/>
</dbReference>
<reference evidence="10 11" key="1">
    <citation type="journal article" date="2016" name="Nat. Commun.">
        <title>Thousands of microbial genomes shed light on interconnected biogeochemical processes in an aquifer system.</title>
        <authorList>
            <person name="Anantharaman K."/>
            <person name="Brown C.T."/>
            <person name="Hug L.A."/>
            <person name="Sharon I."/>
            <person name="Castelle C.J."/>
            <person name="Probst A.J."/>
            <person name="Thomas B.C."/>
            <person name="Singh A."/>
            <person name="Wilkins M.J."/>
            <person name="Karaoz U."/>
            <person name="Brodie E.L."/>
            <person name="Williams K.H."/>
            <person name="Hubbard S.S."/>
            <person name="Banfield J.F."/>
        </authorList>
    </citation>
    <scope>NUCLEOTIDE SEQUENCE [LARGE SCALE GENOMIC DNA]</scope>
</reference>
<evidence type="ECO:0000256" key="6">
    <source>
        <dbReference type="ARBA" id="ARBA00023145"/>
    </source>
</evidence>
<evidence type="ECO:0000256" key="8">
    <source>
        <dbReference type="ARBA" id="ARBA00023270"/>
    </source>
</evidence>
<comment type="cofactor">
    <cofactor evidence="1">
        <name>pyruvate</name>
        <dbReference type="ChEBI" id="CHEBI:15361"/>
    </cofactor>
</comment>
<dbReference type="Gene3D" id="3.60.90.10">
    <property type="entry name" value="S-adenosylmethionine decarboxylase"/>
    <property type="match status" value="1"/>
</dbReference>
<dbReference type="GO" id="GO:0008295">
    <property type="term" value="P:spermidine biosynthetic process"/>
    <property type="evidence" value="ECO:0007669"/>
    <property type="project" value="UniProtKB-KW"/>
</dbReference>
<dbReference type="EMBL" id="MHKB01000013">
    <property type="protein sequence ID" value="OGY78640.1"/>
    <property type="molecule type" value="Genomic_DNA"/>
</dbReference>
<keyword evidence="3" id="KW-0068">Autocatalytic cleavage</keyword>
<dbReference type="NCBIfam" id="TIGR03330">
    <property type="entry name" value="SAM_DCase_Bsu"/>
    <property type="match status" value="1"/>
</dbReference>
<keyword evidence="6" id="KW-0865">Zymogen</keyword>
<name>A0A1G2ARI8_9BACT</name>
<evidence type="ECO:0000256" key="5">
    <source>
        <dbReference type="ARBA" id="ARBA00023115"/>
    </source>
</evidence>
<dbReference type="GO" id="GO:0005829">
    <property type="term" value="C:cytosol"/>
    <property type="evidence" value="ECO:0007669"/>
    <property type="project" value="TreeGrafter"/>
</dbReference>
<keyword evidence="7" id="KW-0456">Lyase</keyword>
<evidence type="ECO:0000256" key="7">
    <source>
        <dbReference type="ARBA" id="ARBA00023239"/>
    </source>
</evidence>
<organism evidence="10 11">
    <name type="scientific">Candidatus Kerfeldbacteria bacterium RIFCSPHIGHO2_02_FULL_42_14</name>
    <dbReference type="NCBI Taxonomy" id="1798540"/>
    <lineage>
        <taxon>Bacteria</taxon>
        <taxon>Candidatus Kerfeldiibacteriota</taxon>
    </lineage>
</organism>
<dbReference type="Pfam" id="PF02675">
    <property type="entry name" value="AdoMet_dc"/>
    <property type="match status" value="1"/>
</dbReference>